<dbReference type="EMBL" id="PGFF01000001">
    <property type="protein sequence ID" value="PJJ73137.1"/>
    <property type="molecule type" value="Genomic_DNA"/>
</dbReference>
<dbReference type="RefSeq" id="WP_100365259.1">
    <property type="nucleotide sequence ID" value="NZ_PGFF01000001.1"/>
</dbReference>
<comment type="subcellular location">
    <subcellularLocation>
        <location evidence="1">Membrane</location>
        <topology evidence="1">Multi-pass membrane protein</topology>
    </subcellularLocation>
</comment>
<keyword evidence="10 13" id="KW-0472">Membrane</keyword>
<evidence type="ECO:0000256" key="10">
    <source>
        <dbReference type="ARBA" id="ARBA00023136"/>
    </source>
</evidence>
<evidence type="ECO:0000313" key="15">
    <source>
        <dbReference type="Proteomes" id="UP000228758"/>
    </source>
</evidence>
<keyword evidence="5 13" id="KW-0812">Transmembrane</keyword>
<evidence type="ECO:0000313" key="14">
    <source>
        <dbReference type="EMBL" id="PJJ73137.1"/>
    </source>
</evidence>
<evidence type="ECO:0000256" key="3">
    <source>
        <dbReference type="ARBA" id="ARBA00022448"/>
    </source>
</evidence>
<evidence type="ECO:0000256" key="6">
    <source>
        <dbReference type="ARBA" id="ARBA00022826"/>
    </source>
</evidence>
<evidence type="ECO:0000256" key="5">
    <source>
        <dbReference type="ARBA" id="ARBA00022692"/>
    </source>
</evidence>
<keyword evidence="8 13" id="KW-1133">Transmembrane helix</keyword>
<keyword evidence="9" id="KW-0406">Ion transport</keyword>
<comment type="similarity">
    <text evidence="2">Belongs to the TMEM175 family.</text>
</comment>
<feature type="transmembrane region" description="Helical" evidence="13">
    <location>
        <begin position="51"/>
        <end position="69"/>
    </location>
</feature>
<feature type="transmembrane region" description="Helical" evidence="13">
    <location>
        <begin position="12"/>
        <end position="31"/>
    </location>
</feature>
<evidence type="ECO:0000256" key="9">
    <source>
        <dbReference type="ARBA" id="ARBA00023065"/>
    </source>
</evidence>
<keyword evidence="3" id="KW-0813">Transport</keyword>
<proteinExistence type="inferred from homology"/>
<comment type="catalytic activity">
    <reaction evidence="12">
        <text>K(+)(in) = K(+)(out)</text>
        <dbReference type="Rhea" id="RHEA:29463"/>
        <dbReference type="ChEBI" id="CHEBI:29103"/>
    </reaction>
</comment>
<dbReference type="OrthoDB" id="7626281at2"/>
<sequence length="204" mass="21986">MTPRRTERGLDRLVNFSDATVAIAITLLILPLVEVASEYDGDLGRLVGDNVGTFLAFAITFLVIGRFWVLHHGLFEQVRGYTGRLLEANLVWLASIVFLPFAANVLSHADGGPAAHGPVYALYIGTMIVTSGSTLWMRALLSRDPALVADDGDVQVLPAAVAVITLAVALVLALLVPQVGMLWLLLLVLAGPATRILRRRSRHS</sequence>
<organism evidence="14 15">
    <name type="scientific">Diaminobutyricimonas aerilata</name>
    <dbReference type="NCBI Taxonomy" id="1162967"/>
    <lineage>
        <taxon>Bacteria</taxon>
        <taxon>Bacillati</taxon>
        <taxon>Actinomycetota</taxon>
        <taxon>Actinomycetes</taxon>
        <taxon>Micrococcales</taxon>
        <taxon>Microbacteriaceae</taxon>
        <taxon>Diaminobutyricimonas</taxon>
    </lineage>
</organism>
<gene>
    <name evidence="14" type="ORF">CLV46_2721</name>
</gene>
<dbReference type="Pfam" id="PF06736">
    <property type="entry name" value="TMEM175"/>
    <property type="match status" value="1"/>
</dbReference>
<evidence type="ECO:0000256" key="12">
    <source>
        <dbReference type="ARBA" id="ARBA00034430"/>
    </source>
</evidence>
<protein>
    <submittedName>
        <fullName evidence="14">Putative membrane protein</fullName>
    </submittedName>
</protein>
<comment type="caution">
    <text evidence="14">The sequence shown here is derived from an EMBL/GenBank/DDBJ whole genome shotgun (WGS) entry which is preliminary data.</text>
</comment>
<feature type="transmembrane region" description="Helical" evidence="13">
    <location>
        <begin position="120"/>
        <end position="141"/>
    </location>
</feature>
<dbReference type="InterPro" id="IPR010617">
    <property type="entry name" value="TMEM175-like"/>
</dbReference>
<dbReference type="GO" id="GO:0016020">
    <property type="term" value="C:membrane"/>
    <property type="evidence" value="ECO:0007669"/>
    <property type="project" value="UniProtKB-SubCell"/>
</dbReference>
<reference evidence="14 15" key="1">
    <citation type="submission" date="2017-11" db="EMBL/GenBank/DDBJ databases">
        <title>Genomic Encyclopedia of Archaeal and Bacterial Type Strains, Phase II (KMG-II): From Individual Species to Whole Genera.</title>
        <authorList>
            <person name="Goeker M."/>
        </authorList>
    </citation>
    <scope>NUCLEOTIDE SEQUENCE [LARGE SCALE GENOMIC DNA]</scope>
    <source>
        <strain evidence="14 15">DSM 27393</strain>
    </source>
</reference>
<dbReference type="AlphaFoldDB" id="A0A2M9CML9"/>
<dbReference type="GO" id="GO:0005267">
    <property type="term" value="F:potassium channel activity"/>
    <property type="evidence" value="ECO:0007669"/>
    <property type="project" value="UniProtKB-KW"/>
</dbReference>
<feature type="transmembrane region" description="Helical" evidence="13">
    <location>
        <begin position="90"/>
        <end position="108"/>
    </location>
</feature>
<feature type="transmembrane region" description="Helical" evidence="13">
    <location>
        <begin position="181"/>
        <end position="197"/>
    </location>
</feature>
<evidence type="ECO:0000256" key="11">
    <source>
        <dbReference type="ARBA" id="ARBA00023303"/>
    </source>
</evidence>
<evidence type="ECO:0000256" key="4">
    <source>
        <dbReference type="ARBA" id="ARBA00022538"/>
    </source>
</evidence>
<feature type="transmembrane region" description="Helical" evidence="13">
    <location>
        <begin position="153"/>
        <end position="175"/>
    </location>
</feature>
<evidence type="ECO:0000256" key="2">
    <source>
        <dbReference type="ARBA" id="ARBA00006920"/>
    </source>
</evidence>
<accession>A0A2M9CML9</accession>
<keyword evidence="15" id="KW-1185">Reference proteome</keyword>
<dbReference type="GO" id="GO:0015252">
    <property type="term" value="F:proton channel activity"/>
    <property type="evidence" value="ECO:0007669"/>
    <property type="project" value="InterPro"/>
</dbReference>
<name>A0A2M9CML9_9MICO</name>
<keyword evidence="11" id="KW-0407">Ion channel</keyword>
<keyword evidence="6" id="KW-0631">Potassium channel</keyword>
<keyword evidence="7" id="KW-0630">Potassium</keyword>
<keyword evidence="4" id="KW-0633">Potassium transport</keyword>
<evidence type="ECO:0000256" key="8">
    <source>
        <dbReference type="ARBA" id="ARBA00022989"/>
    </source>
</evidence>
<evidence type="ECO:0000256" key="13">
    <source>
        <dbReference type="SAM" id="Phobius"/>
    </source>
</evidence>
<dbReference type="Proteomes" id="UP000228758">
    <property type="component" value="Unassembled WGS sequence"/>
</dbReference>
<evidence type="ECO:0000256" key="1">
    <source>
        <dbReference type="ARBA" id="ARBA00004141"/>
    </source>
</evidence>
<evidence type="ECO:0000256" key="7">
    <source>
        <dbReference type="ARBA" id="ARBA00022958"/>
    </source>
</evidence>